<name>A0A7H9AUB5_9FLAO</name>
<sequence length="125" mass="14431">MQKRHLFVLSIFSIFFSCYQPERNCKDFKNGTFTYTATIDGEEKTTTFVRNGTVEIDFFESKSDTSSVRWLNDCEYIVKKMNPKNKAEEKSIHMKIMSTTKNSYTFEYGVVGSSKKTIGTAIKTK</sequence>
<dbReference type="Proteomes" id="UP000509302">
    <property type="component" value="Chromosome"/>
</dbReference>
<dbReference type="KEGG" id="cagg:HYG79_17520"/>
<dbReference type="AlphaFoldDB" id="A0A7H9AUB5"/>
<dbReference type="PROSITE" id="PS51257">
    <property type="entry name" value="PROKAR_LIPOPROTEIN"/>
    <property type="match status" value="1"/>
</dbReference>
<reference evidence="1 2" key="1">
    <citation type="journal article" date="2006" name="Int. J. Syst. Evol. Microbiol.">
        <title>Costertonia aggregata gen. nov., sp. nov., a mesophilic marine bacterium of the family Flavobacteriaceae, isolated from a mature biofilm.</title>
        <authorList>
            <person name="Kwon K.K."/>
            <person name="Lee Y.K."/>
            <person name="Lee H.K."/>
        </authorList>
    </citation>
    <scope>NUCLEOTIDE SEQUENCE [LARGE SCALE GENOMIC DNA]</scope>
    <source>
        <strain evidence="1 2">KCCM 42265</strain>
    </source>
</reference>
<proteinExistence type="predicted"/>
<accession>A0A7H9AUB5</accession>
<dbReference type="EMBL" id="CP058595">
    <property type="protein sequence ID" value="QLG47078.1"/>
    <property type="molecule type" value="Genomic_DNA"/>
</dbReference>
<dbReference type="GO" id="GO:0016853">
    <property type="term" value="F:isomerase activity"/>
    <property type="evidence" value="ECO:0007669"/>
    <property type="project" value="UniProtKB-KW"/>
</dbReference>
<evidence type="ECO:0000313" key="1">
    <source>
        <dbReference type="EMBL" id="QLG47078.1"/>
    </source>
</evidence>
<keyword evidence="1" id="KW-0413">Isomerase</keyword>
<protein>
    <submittedName>
        <fullName evidence="1">DNA topoisomerase IV</fullName>
    </submittedName>
</protein>
<gene>
    <name evidence="1" type="ORF">HYG79_17520</name>
</gene>
<keyword evidence="2" id="KW-1185">Reference proteome</keyword>
<evidence type="ECO:0000313" key="2">
    <source>
        <dbReference type="Proteomes" id="UP000509302"/>
    </source>
</evidence>
<organism evidence="1 2">
    <name type="scientific">Costertonia aggregata</name>
    <dbReference type="NCBI Taxonomy" id="343403"/>
    <lineage>
        <taxon>Bacteria</taxon>
        <taxon>Pseudomonadati</taxon>
        <taxon>Bacteroidota</taxon>
        <taxon>Flavobacteriia</taxon>
        <taxon>Flavobacteriales</taxon>
        <taxon>Flavobacteriaceae</taxon>
        <taxon>Costertonia</taxon>
    </lineage>
</organism>
<dbReference type="RefSeq" id="WP_179243356.1">
    <property type="nucleotide sequence ID" value="NZ_CP058595.1"/>
</dbReference>